<dbReference type="Proteomes" id="UP000799539">
    <property type="component" value="Unassembled WGS sequence"/>
</dbReference>
<dbReference type="OrthoDB" id="6250593at2759"/>
<organism evidence="2 3">
    <name type="scientific">Cercospora zeae-maydis SCOH1-5</name>
    <dbReference type="NCBI Taxonomy" id="717836"/>
    <lineage>
        <taxon>Eukaryota</taxon>
        <taxon>Fungi</taxon>
        <taxon>Dikarya</taxon>
        <taxon>Ascomycota</taxon>
        <taxon>Pezizomycotina</taxon>
        <taxon>Dothideomycetes</taxon>
        <taxon>Dothideomycetidae</taxon>
        <taxon>Mycosphaerellales</taxon>
        <taxon>Mycosphaerellaceae</taxon>
        <taxon>Cercospora</taxon>
    </lineage>
</organism>
<keyword evidence="3" id="KW-1185">Reference proteome</keyword>
<evidence type="ECO:0000313" key="2">
    <source>
        <dbReference type="EMBL" id="KAF2208701.1"/>
    </source>
</evidence>
<dbReference type="EMBL" id="ML992692">
    <property type="protein sequence ID" value="KAF2208701.1"/>
    <property type="molecule type" value="Genomic_DNA"/>
</dbReference>
<protein>
    <recommendedName>
        <fullName evidence="1">Heterokaryon incompatibility domain-containing protein</fullName>
    </recommendedName>
</protein>
<evidence type="ECO:0000259" key="1">
    <source>
        <dbReference type="Pfam" id="PF06985"/>
    </source>
</evidence>
<feature type="non-terminal residue" evidence="2">
    <location>
        <position position="268"/>
    </location>
</feature>
<proteinExistence type="predicted"/>
<dbReference type="Pfam" id="PF06985">
    <property type="entry name" value="HET"/>
    <property type="match status" value="1"/>
</dbReference>
<name>A0A6A6F7M8_9PEZI</name>
<dbReference type="AlphaFoldDB" id="A0A6A6F7M8"/>
<dbReference type="InterPro" id="IPR010730">
    <property type="entry name" value="HET"/>
</dbReference>
<dbReference type="PANTHER" id="PTHR10622:SF10">
    <property type="entry name" value="HET DOMAIN-CONTAINING PROTEIN"/>
    <property type="match status" value="1"/>
</dbReference>
<dbReference type="PANTHER" id="PTHR10622">
    <property type="entry name" value="HET DOMAIN-CONTAINING PROTEIN"/>
    <property type="match status" value="1"/>
</dbReference>
<gene>
    <name evidence="2" type="ORF">CERZMDRAFT_10721</name>
</gene>
<accession>A0A6A6F7M8</accession>
<feature type="domain" description="Heterokaryon incompatibility" evidence="1">
    <location>
        <begin position="73"/>
        <end position="130"/>
    </location>
</feature>
<sequence length="268" mass="30583">MRLLNISTLQFQTFGDHDRPPYAIASHRWEGKEITYREMLQHQDSPSTSNGYLKVVGFCHLVNRTNNHIGPAKAFSDLGLRRQCDWLWIDTACIDKQDGAELSESINSMFSWYARSSLCYAYLADVKPTQKLWSSKLDLMRSQWFKRGWTLQELLAPCTVVFVANDWTVIGHKCSYSEKVCNSVCQGFGDRLNKTIAHITGIPQNIINSSMAHELRAVPVEEKLSWAKKRVTTRTEDQAYCLLGLLDVFIAPIYGEGENAWTRLVQAL</sequence>
<evidence type="ECO:0000313" key="3">
    <source>
        <dbReference type="Proteomes" id="UP000799539"/>
    </source>
</evidence>
<reference evidence="2" key="1">
    <citation type="journal article" date="2020" name="Stud. Mycol.">
        <title>101 Dothideomycetes genomes: a test case for predicting lifestyles and emergence of pathogens.</title>
        <authorList>
            <person name="Haridas S."/>
            <person name="Albert R."/>
            <person name="Binder M."/>
            <person name="Bloem J."/>
            <person name="Labutti K."/>
            <person name="Salamov A."/>
            <person name="Andreopoulos B."/>
            <person name="Baker S."/>
            <person name="Barry K."/>
            <person name="Bills G."/>
            <person name="Bluhm B."/>
            <person name="Cannon C."/>
            <person name="Castanera R."/>
            <person name="Culley D."/>
            <person name="Daum C."/>
            <person name="Ezra D."/>
            <person name="Gonzalez J."/>
            <person name="Henrissat B."/>
            <person name="Kuo A."/>
            <person name="Liang C."/>
            <person name="Lipzen A."/>
            <person name="Lutzoni F."/>
            <person name="Magnuson J."/>
            <person name="Mondo S."/>
            <person name="Nolan M."/>
            <person name="Ohm R."/>
            <person name="Pangilinan J."/>
            <person name="Park H.-J."/>
            <person name="Ramirez L."/>
            <person name="Alfaro M."/>
            <person name="Sun H."/>
            <person name="Tritt A."/>
            <person name="Yoshinaga Y."/>
            <person name="Zwiers L.-H."/>
            <person name="Turgeon B."/>
            <person name="Goodwin S."/>
            <person name="Spatafora J."/>
            <person name="Crous P."/>
            <person name="Grigoriev I."/>
        </authorList>
    </citation>
    <scope>NUCLEOTIDE SEQUENCE</scope>
    <source>
        <strain evidence="2">SCOH1-5</strain>
    </source>
</reference>